<dbReference type="GO" id="GO:0005227">
    <property type="term" value="F:calcium-activated cation channel activity"/>
    <property type="evidence" value="ECO:0007669"/>
    <property type="project" value="InterPro"/>
</dbReference>
<feature type="domain" description="CSC1/OSCA1-like cytosolic" evidence="11">
    <location>
        <begin position="191"/>
        <end position="357"/>
    </location>
</feature>
<feature type="transmembrane region" description="Helical" evidence="8">
    <location>
        <begin position="646"/>
        <end position="663"/>
    </location>
</feature>
<protein>
    <submittedName>
        <fullName evidence="13">CSC1-like protein ERD4</fullName>
    </submittedName>
</protein>
<feature type="transmembrane region" description="Helical" evidence="8">
    <location>
        <begin position="462"/>
        <end position="484"/>
    </location>
</feature>
<keyword evidence="12" id="KW-1185">Reference proteome</keyword>
<reference evidence="12" key="1">
    <citation type="journal article" date="2015" name="Nat. Genet.">
        <title>The pineapple genome and the evolution of CAM photosynthesis.</title>
        <authorList>
            <person name="Ming R."/>
            <person name="VanBuren R."/>
            <person name="Wai C.M."/>
            <person name="Tang H."/>
            <person name="Schatz M.C."/>
            <person name="Bowers J.E."/>
            <person name="Lyons E."/>
            <person name="Wang M.L."/>
            <person name="Chen J."/>
            <person name="Biggers E."/>
            <person name="Zhang J."/>
            <person name="Huang L."/>
            <person name="Zhang L."/>
            <person name="Miao W."/>
            <person name="Zhang J."/>
            <person name="Ye Z."/>
            <person name="Miao C."/>
            <person name="Lin Z."/>
            <person name="Wang H."/>
            <person name="Zhou H."/>
            <person name="Yim W.C."/>
            <person name="Priest H.D."/>
            <person name="Zheng C."/>
            <person name="Woodhouse M."/>
            <person name="Edger P.P."/>
            <person name="Guyot R."/>
            <person name="Guo H.B."/>
            <person name="Guo H."/>
            <person name="Zheng G."/>
            <person name="Singh R."/>
            <person name="Sharma A."/>
            <person name="Min X."/>
            <person name="Zheng Y."/>
            <person name="Lee H."/>
            <person name="Gurtowski J."/>
            <person name="Sedlazeck F.J."/>
            <person name="Harkess A."/>
            <person name="McKain M.R."/>
            <person name="Liao Z."/>
            <person name="Fang J."/>
            <person name="Liu J."/>
            <person name="Zhang X."/>
            <person name="Zhang Q."/>
            <person name="Hu W."/>
            <person name="Qin Y."/>
            <person name="Wang K."/>
            <person name="Chen L.Y."/>
            <person name="Shirley N."/>
            <person name="Lin Y.R."/>
            <person name="Liu L.Y."/>
            <person name="Hernandez A.G."/>
            <person name="Wright C.L."/>
            <person name="Bulone V."/>
            <person name="Tuskan G.A."/>
            <person name="Heath K."/>
            <person name="Zee F."/>
            <person name="Moore P.H."/>
            <person name="Sunkar R."/>
            <person name="Leebens-Mack J.H."/>
            <person name="Mockler T."/>
            <person name="Bennetzen J.L."/>
            <person name="Freeling M."/>
            <person name="Sankoff D."/>
            <person name="Paterson A.H."/>
            <person name="Zhu X."/>
            <person name="Yang X."/>
            <person name="Smith J.A."/>
            <person name="Cushman J.C."/>
            <person name="Paull R.E."/>
            <person name="Yu Q."/>
        </authorList>
    </citation>
    <scope>NUCLEOTIDE SEQUENCE [LARGE SCALE GENOMIC DNA]</scope>
    <source>
        <strain evidence="12">cv. F153</strain>
    </source>
</reference>
<dbReference type="InterPro" id="IPR003864">
    <property type="entry name" value="CSC1/OSCA1-like_7TM"/>
</dbReference>
<feature type="domain" description="CSC1/OSCA1-like 7TM region" evidence="9">
    <location>
        <begin position="368"/>
        <end position="638"/>
    </location>
</feature>
<dbReference type="PANTHER" id="PTHR13018:SF100">
    <property type="entry name" value="CSC1-LIKE PROTEIN ERD4"/>
    <property type="match status" value="1"/>
</dbReference>
<dbReference type="Gramene" id="Aco008715.1.mrna1">
    <property type="protein sequence ID" value="Aco008715.1.mrna1"/>
    <property type="gene ID" value="Aco008715.1.path1"/>
</dbReference>
<evidence type="ECO:0000256" key="8">
    <source>
        <dbReference type="SAM" id="Phobius"/>
    </source>
</evidence>
<comment type="similarity">
    <text evidence="2">Belongs to the CSC1 (TC 1.A.17) family.</text>
</comment>
<dbReference type="GO" id="GO:0005886">
    <property type="term" value="C:plasma membrane"/>
    <property type="evidence" value="ECO:0007669"/>
    <property type="project" value="TreeGrafter"/>
</dbReference>
<dbReference type="Pfam" id="PF13967">
    <property type="entry name" value="RSN1_TM"/>
    <property type="match status" value="1"/>
</dbReference>
<feature type="transmembrane region" description="Helical" evidence="8">
    <location>
        <begin position="83"/>
        <end position="108"/>
    </location>
</feature>
<dbReference type="OrthoDB" id="1689567at2759"/>
<dbReference type="GeneID" id="109715185"/>
<evidence type="ECO:0000256" key="4">
    <source>
        <dbReference type="ARBA" id="ARBA00022692"/>
    </source>
</evidence>
<evidence type="ECO:0000259" key="11">
    <source>
        <dbReference type="Pfam" id="PF14703"/>
    </source>
</evidence>
<proteinExistence type="inferred from homology"/>
<organism evidence="12 13">
    <name type="scientific">Ananas comosus</name>
    <name type="common">Pineapple</name>
    <name type="synonym">Ananas ananas</name>
    <dbReference type="NCBI Taxonomy" id="4615"/>
    <lineage>
        <taxon>Eukaryota</taxon>
        <taxon>Viridiplantae</taxon>
        <taxon>Streptophyta</taxon>
        <taxon>Embryophyta</taxon>
        <taxon>Tracheophyta</taxon>
        <taxon>Spermatophyta</taxon>
        <taxon>Magnoliopsida</taxon>
        <taxon>Liliopsida</taxon>
        <taxon>Poales</taxon>
        <taxon>Bromeliaceae</taxon>
        <taxon>Bromelioideae</taxon>
        <taxon>Ananas</taxon>
    </lineage>
</organism>
<dbReference type="InterPro" id="IPR032880">
    <property type="entry name" value="CSC1/OSCA1-like_N"/>
</dbReference>
<dbReference type="PANTHER" id="PTHR13018">
    <property type="entry name" value="PROBABLE MEMBRANE PROTEIN DUF221-RELATED"/>
    <property type="match status" value="1"/>
</dbReference>
<dbReference type="RefSeq" id="XP_020095665.1">
    <property type="nucleotide sequence ID" value="XM_020240076.1"/>
</dbReference>
<evidence type="ECO:0000256" key="7">
    <source>
        <dbReference type="ARBA" id="ARBA00023303"/>
    </source>
</evidence>
<feature type="domain" description="CSC1/OSCA1-like N-terminal transmembrane" evidence="10">
    <location>
        <begin position="5"/>
        <end position="168"/>
    </location>
</feature>
<evidence type="ECO:0000259" key="10">
    <source>
        <dbReference type="Pfam" id="PF13967"/>
    </source>
</evidence>
<feature type="transmembrane region" description="Helical" evidence="8">
    <location>
        <begin position="370"/>
        <end position="393"/>
    </location>
</feature>
<evidence type="ECO:0000313" key="12">
    <source>
        <dbReference type="Proteomes" id="UP000515123"/>
    </source>
</evidence>
<evidence type="ECO:0000256" key="6">
    <source>
        <dbReference type="ARBA" id="ARBA00023136"/>
    </source>
</evidence>
<evidence type="ECO:0000256" key="3">
    <source>
        <dbReference type="ARBA" id="ARBA00022448"/>
    </source>
</evidence>
<dbReference type="InterPro" id="IPR027815">
    <property type="entry name" value="CSC1/OSCA1-like_cyt"/>
</dbReference>
<feature type="transmembrane region" description="Helical" evidence="8">
    <location>
        <begin position="148"/>
        <end position="167"/>
    </location>
</feature>
<keyword evidence="7" id="KW-0406">Ion transport</keyword>
<accession>A0A6P5FRH4</accession>
<feature type="transmembrane region" description="Helical" evidence="8">
    <location>
        <begin position="504"/>
        <end position="523"/>
    </location>
</feature>
<gene>
    <name evidence="13" type="primary">LOC109715185</name>
</gene>
<dbReference type="AlphaFoldDB" id="A0A6P5FRH4"/>
<evidence type="ECO:0000259" key="9">
    <source>
        <dbReference type="Pfam" id="PF02714"/>
    </source>
</evidence>
<evidence type="ECO:0000256" key="5">
    <source>
        <dbReference type="ARBA" id="ARBA00022989"/>
    </source>
</evidence>
<evidence type="ECO:0000256" key="2">
    <source>
        <dbReference type="ARBA" id="ARBA00007779"/>
    </source>
</evidence>
<feature type="transmembrane region" description="Helical" evidence="8">
    <location>
        <begin position="567"/>
        <end position="593"/>
    </location>
</feature>
<feature type="transmembrane region" description="Helical" evidence="8">
    <location>
        <begin position="620"/>
        <end position="641"/>
    </location>
</feature>
<keyword evidence="5 8" id="KW-1133">Transmembrane helix</keyword>
<dbReference type="Pfam" id="PF02714">
    <property type="entry name" value="RSN1_7TM"/>
    <property type="match status" value="1"/>
</dbReference>
<evidence type="ECO:0000256" key="1">
    <source>
        <dbReference type="ARBA" id="ARBA00004141"/>
    </source>
</evidence>
<reference evidence="13" key="2">
    <citation type="submission" date="2025-08" db="UniProtKB">
        <authorList>
            <consortium name="RefSeq"/>
        </authorList>
    </citation>
    <scope>IDENTIFICATION</scope>
    <source>
        <tissue evidence="13">Leaf</tissue>
    </source>
</reference>
<feature type="transmembrane region" description="Helical" evidence="8">
    <location>
        <begin position="422"/>
        <end position="442"/>
    </location>
</feature>
<dbReference type="Proteomes" id="UP000515123">
    <property type="component" value="Linkage group 9"/>
</dbReference>
<dbReference type="InterPro" id="IPR045122">
    <property type="entry name" value="Csc1-like"/>
</dbReference>
<dbReference type="Pfam" id="PF14703">
    <property type="entry name" value="PHM7_cyt"/>
    <property type="match status" value="1"/>
</dbReference>
<keyword evidence="4 8" id="KW-0812">Transmembrane</keyword>
<keyword evidence="6 8" id="KW-0472">Membrane</keyword>
<comment type="subcellular location">
    <subcellularLocation>
        <location evidence="1">Membrane</location>
        <topology evidence="1">Multi-pass membrane protein</topology>
    </subcellularLocation>
</comment>
<feature type="transmembrane region" description="Helical" evidence="8">
    <location>
        <begin position="6"/>
        <end position="27"/>
    </location>
</feature>
<keyword evidence="3" id="KW-0813">Transport</keyword>
<sequence>MDLSSFLTSLATSFVIFVVLMLVFVWLSRKPENAVVYYPNPILRGSDPWDGARRRTRSPVGWIAEAFSASEADVVAAGGVDAVVYLIFLATVMGILVFSGIVLLPALLPVAGTDHALVDASKNNKTAGNFTSIDKLAMGNVKNGSQRLWAFLLGVYWVSFVTYYILWRTYKHVSNLRAAAKSSPDAKPEEFAILVRDVPKPSPGQSIKDHVDSYFKALHPETFYRSMVVTDNKEANKIWKEIEANKKKLARAEAVYAESKSTSRPDGTRPTHRTGCLGLVGEKVDTINYCNEKINELLPKLEAEQKITLREKQQSAAIIFFNSRPAAASASQTIHAQNTNTWAVLEAPEPRQVLWTNLPKKLYERQLRQAVVYVIVFLTVVFYMVPITFISAFTTLDNLKKLLPFLKIVADQIEIKTVLEAYLPQIVLIVFLALLPMFLMILSKAEGLASESHAVRAAAGKYFYFVVFNVFIGVTLAGTLFSSLKSILNHPTQIVPLLGRSLPGNATFFLTFVALKFFVGYGLELSRLVPLIIFNLKKKFLCKTEAEVKEAWAPGDLGYATRVPNDMLIMTIVLCYSVIAPLIIPFGVVYFGLGWLVARNQVLRVYVPSYESNGRMWPHMHTRIIAALLVYQITMLGFIILKEFCYAPFLIPLIPITFIYAFICKNRFYLAFAHTPLEVASREIKETPNMESIYTAFIPPCLKPEKPDDIDHFEDAQSHTSRSTSLT</sequence>
<name>A0A6P5FRH4_ANACO</name>
<evidence type="ECO:0000313" key="13">
    <source>
        <dbReference type="RefSeq" id="XP_020095665.1"/>
    </source>
</evidence>
<keyword evidence="7" id="KW-0407">Ion channel</keyword>